<dbReference type="Gene3D" id="3.30.70.3270">
    <property type="match status" value="1"/>
</dbReference>
<evidence type="ECO:0000256" key="2">
    <source>
        <dbReference type="ARBA" id="ARBA00023004"/>
    </source>
</evidence>
<dbReference type="InterPro" id="IPR017896">
    <property type="entry name" value="4Fe4S_Fe-S-bd"/>
</dbReference>
<dbReference type="Proteomes" id="UP000049855">
    <property type="component" value="Unassembled WGS sequence"/>
</dbReference>
<keyword evidence="1" id="KW-0479">Metal-binding</keyword>
<dbReference type="Pfam" id="PF00037">
    <property type="entry name" value="Fer4"/>
    <property type="match status" value="1"/>
</dbReference>
<feature type="domain" description="4Fe-4S ferredoxin-type" evidence="4">
    <location>
        <begin position="23"/>
        <end position="51"/>
    </location>
</feature>
<sequence length="127" mass="13838">MINSLKQLRNTAASTGFQSSLWGDIRIADSCNGCGACAEACPTAAIVITKQDDLCSISLDTSRCTQCGLCQDVCCCESIKMFSTVDLDAMLAQIPQVLIIKKQKDIDNLLEPLEQRMSRLLGYVIKN</sequence>
<dbReference type="PROSITE" id="PS51379">
    <property type="entry name" value="4FE4S_FER_2"/>
    <property type="match status" value="2"/>
</dbReference>
<dbReference type="EMBL" id="CTRP01000003">
    <property type="protein sequence ID" value="CQR70316.1"/>
    <property type="molecule type" value="Genomic_DNA"/>
</dbReference>
<reference evidence="6" key="1">
    <citation type="submission" date="2015-03" db="EMBL/GenBank/DDBJ databases">
        <authorList>
            <person name="Nijsse Bart"/>
        </authorList>
    </citation>
    <scope>NUCLEOTIDE SEQUENCE [LARGE SCALE GENOMIC DNA]</scope>
</reference>
<name>A0A0U1KSB0_9FIRM</name>
<dbReference type="GO" id="GO:0046872">
    <property type="term" value="F:metal ion binding"/>
    <property type="evidence" value="ECO:0007669"/>
    <property type="project" value="UniProtKB-KW"/>
</dbReference>
<dbReference type="AlphaFoldDB" id="A0A0U1KSB0"/>
<evidence type="ECO:0000313" key="5">
    <source>
        <dbReference type="EMBL" id="CQR70316.1"/>
    </source>
</evidence>
<dbReference type="Pfam" id="PF12800">
    <property type="entry name" value="Fer4_4"/>
    <property type="match status" value="1"/>
</dbReference>
<keyword evidence="2" id="KW-0408">Iron</keyword>
<gene>
    <name evidence="5" type="ORF">SpAn4DRAFT_1285</name>
</gene>
<accession>A0A0U1KSB0</accession>
<dbReference type="PROSITE" id="PS00198">
    <property type="entry name" value="4FE4S_FER_1"/>
    <property type="match status" value="1"/>
</dbReference>
<feature type="domain" description="4Fe-4S ferredoxin-type" evidence="4">
    <location>
        <begin position="55"/>
        <end position="84"/>
    </location>
</feature>
<organism evidence="5 6">
    <name type="scientific">Sporomusa ovata</name>
    <dbReference type="NCBI Taxonomy" id="2378"/>
    <lineage>
        <taxon>Bacteria</taxon>
        <taxon>Bacillati</taxon>
        <taxon>Bacillota</taxon>
        <taxon>Negativicutes</taxon>
        <taxon>Selenomonadales</taxon>
        <taxon>Sporomusaceae</taxon>
        <taxon>Sporomusa</taxon>
    </lineage>
</organism>
<evidence type="ECO:0000313" key="6">
    <source>
        <dbReference type="Proteomes" id="UP000049855"/>
    </source>
</evidence>
<evidence type="ECO:0000256" key="3">
    <source>
        <dbReference type="ARBA" id="ARBA00023014"/>
    </source>
</evidence>
<evidence type="ECO:0000256" key="1">
    <source>
        <dbReference type="ARBA" id="ARBA00022723"/>
    </source>
</evidence>
<proteinExistence type="predicted"/>
<dbReference type="GO" id="GO:0051536">
    <property type="term" value="F:iron-sulfur cluster binding"/>
    <property type="evidence" value="ECO:0007669"/>
    <property type="project" value="UniProtKB-KW"/>
</dbReference>
<dbReference type="SUPFAM" id="SSF54862">
    <property type="entry name" value="4Fe-4S ferredoxins"/>
    <property type="match status" value="1"/>
</dbReference>
<protein>
    <recommendedName>
        <fullName evidence="4">4Fe-4S ferredoxin-type domain-containing protein</fullName>
    </recommendedName>
</protein>
<dbReference type="InterPro" id="IPR017900">
    <property type="entry name" value="4Fe4S_Fe_S_CS"/>
</dbReference>
<evidence type="ECO:0000259" key="4">
    <source>
        <dbReference type="PROSITE" id="PS51379"/>
    </source>
</evidence>
<keyword evidence="3" id="KW-0411">Iron-sulfur</keyword>
<keyword evidence="6" id="KW-1185">Reference proteome</keyword>